<comment type="caution">
    <text evidence="1">The sequence shown here is derived from an EMBL/GenBank/DDBJ whole genome shotgun (WGS) entry which is preliminary data.</text>
</comment>
<name>A0ACB9MN59_9MYRT</name>
<evidence type="ECO:0000313" key="2">
    <source>
        <dbReference type="Proteomes" id="UP001057402"/>
    </source>
</evidence>
<gene>
    <name evidence="1" type="ORF">MLD38_031136</name>
</gene>
<accession>A0ACB9MN59</accession>
<sequence>MPLGEDVLVVVPIQQNSSDDRWKFFENCLGALDGTFIRIRVPASNKPRYRTRKGEIATNVLGVCTPNVQLSFVFPSWEGLAANGRVLEDVMSRRFGLKVQHGNLIFYSYRASKRKWTQVEDSALISCMVDLYNLGTYRTNTGFRSGYLFELE</sequence>
<protein>
    <submittedName>
        <fullName evidence="1">Uncharacterized protein</fullName>
    </submittedName>
</protein>
<evidence type="ECO:0000313" key="1">
    <source>
        <dbReference type="EMBL" id="KAI4325768.1"/>
    </source>
</evidence>
<proteinExistence type="predicted"/>
<dbReference type="Proteomes" id="UP001057402">
    <property type="component" value="Chromosome 9"/>
</dbReference>
<dbReference type="EMBL" id="CM042888">
    <property type="protein sequence ID" value="KAI4325768.1"/>
    <property type="molecule type" value="Genomic_DNA"/>
</dbReference>
<reference evidence="2" key="1">
    <citation type="journal article" date="2023" name="Front. Plant Sci.">
        <title>Chromosomal-level genome assembly of Melastoma candidum provides insights into trichome evolution.</title>
        <authorList>
            <person name="Zhong Y."/>
            <person name="Wu W."/>
            <person name="Sun C."/>
            <person name="Zou P."/>
            <person name="Liu Y."/>
            <person name="Dai S."/>
            <person name="Zhou R."/>
        </authorList>
    </citation>
    <scope>NUCLEOTIDE SEQUENCE [LARGE SCALE GENOMIC DNA]</scope>
</reference>
<organism evidence="1 2">
    <name type="scientific">Melastoma candidum</name>
    <dbReference type="NCBI Taxonomy" id="119954"/>
    <lineage>
        <taxon>Eukaryota</taxon>
        <taxon>Viridiplantae</taxon>
        <taxon>Streptophyta</taxon>
        <taxon>Embryophyta</taxon>
        <taxon>Tracheophyta</taxon>
        <taxon>Spermatophyta</taxon>
        <taxon>Magnoliopsida</taxon>
        <taxon>eudicotyledons</taxon>
        <taxon>Gunneridae</taxon>
        <taxon>Pentapetalae</taxon>
        <taxon>rosids</taxon>
        <taxon>malvids</taxon>
        <taxon>Myrtales</taxon>
        <taxon>Melastomataceae</taxon>
        <taxon>Melastomatoideae</taxon>
        <taxon>Melastomateae</taxon>
        <taxon>Melastoma</taxon>
    </lineage>
</organism>
<keyword evidence="2" id="KW-1185">Reference proteome</keyword>